<dbReference type="EMBL" id="BROD01000001">
    <property type="protein sequence ID" value="GKX65267.1"/>
    <property type="molecule type" value="Genomic_DNA"/>
</dbReference>
<keyword evidence="2" id="KW-1185">Reference proteome</keyword>
<name>A0ACB5R8B4_9CLOT</name>
<reference evidence="1" key="1">
    <citation type="journal article" date="2025" name="Int. J. Syst. Evol. Microbiol.">
        <title>Inconstantimicrobium mannanitabidum sp. nov., a novel member of the family Clostridiaceae isolated from anoxic soil under the treatment of reductive soil disinfestation.</title>
        <authorList>
            <person name="Ueki A."/>
            <person name="Tonouchi A."/>
            <person name="Honma S."/>
            <person name="Kaku N."/>
            <person name="Ueki K."/>
        </authorList>
    </citation>
    <scope>NUCLEOTIDE SEQUENCE</scope>
    <source>
        <strain evidence="1">TW13</strain>
    </source>
</reference>
<protein>
    <submittedName>
        <fullName evidence="1">Uncharacterized protein</fullName>
    </submittedName>
</protein>
<organism evidence="1 2">
    <name type="scientific">Inconstantimicrobium mannanitabidum</name>
    <dbReference type="NCBI Taxonomy" id="1604901"/>
    <lineage>
        <taxon>Bacteria</taxon>
        <taxon>Bacillati</taxon>
        <taxon>Bacillota</taxon>
        <taxon>Clostridia</taxon>
        <taxon>Eubacteriales</taxon>
        <taxon>Clostridiaceae</taxon>
        <taxon>Inconstantimicrobium</taxon>
    </lineage>
</organism>
<gene>
    <name evidence="1" type="ORF">rsdtw13_05250</name>
</gene>
<sequence>MFGKEKRFEIIHKDGGMAGCKIILDKNTGVQYLYAYDGYGGGVTVLVDKDGKPILYSDDK</sequence>
<comment type="caution">
    <text evidence="1">The sequence shown here is derived from an EMBL/GenBank/DDBJ whole genome shotgun (WGS) entry which is preliminary data.</text>
</comment>
<dbReference type="Proteomes" id="UP001058074">
    <property type="component" value="Unassembled WGS sequence"/>
</dbReference>
<evidence type="ECO:0000313" key="1">
    <source>
        <dbReference type="EMBL" id="GKX65267.1"/>
    </source>
</evidence>
<evidence type="ECO:0000313" key="2">
    <source>
        <dbReference type="Proteomes" id="UP001058074"/>
    </source>
</evidence>
<accession>A0ACB5R8B4</accession>
<proteinExistence type="predicted"/>